<dbReference type="AlphaFoldDB" id="A0AAU7CZZ6"/>
<dbReference type="Gene3D" id="1.50.10.10">
    <property type="match status" value="1"/>
</dbReference>
<dbReference type="InterPro" id="IPR012341">
    <property type="entry name" value="6hp_glycosidase-like_sf"/>
</dbReference>
<accession>A0AAU7CZZ6</accession>
<dbReference type="SUPFAM" id="SSF48208">
    <property type="entry name" value="Six-hairpin glycosidases"/>
    <property type="match status" value="1"/>
</dbReference>
<evidence type="ECO:0000313" key="1">
    <source>
        <dbReference type="EMBL" id="XBH10569.1"/>
    </source>
</evidence>
<reference evidence="1" key="1">
    <citation type="submission" date="2023-03" db="EMBL/GenBank/DDBJ databases">
        <title>Edaphobacter sp.</title>
        <authorList>
            <person name="Huber K.J."/>
            <person name="Papendorf J."/>
            <person name="Pilke C."/>
            <person name="Bunk B."/>
            <person name="Sproeer C."/>
            <person name="Pester M."/>
        </authorList>
    </citation>
    <scope>NUCLEOTIDE SEQUENCE</scope>
    <source>
        <strain evidence="1">DSM 109919</strain>
    </source>
</reference>
<dbReference type="PANTHER" id="PTHR34987:SF6">
    <property type="entry name" value="ALPHA-L-RHAMNOSIDASE SIX-HAIRPIN GLYCOSIDASE DOMAIN-CONTAINING PROTEIN"/>
    <property type="match status" value="1"/>
</dbReference>
<dbReference type="KEGG" id="epl:P4G45_02245"/>
<organism evidence="1">
    <name type="scientific">Edaphobacter paludis</name>
    <dbReference type="NCBI Taxonomy" id="3035702"/>
    <lineage>
        <taxon>Bacteria</taxon>
        <taxon>Pseudomonadati</taxon>
        <taxon>Acidobacteriota</taxon>
        <taxon>Terriglobia</taxon>
        <taxon>Terriglobales</taxon>
        <taxon>Acidobacteriaceae</taxon>
        <taxon>Edaphobacter</taxon>
    </lineage>
</organism>
<name>A0AAU7CZZ6_9BACT</name>
<dbReference type="PANTHER" id="PTHR34987">
    <property type="entry name" value="C, PUTATIVE (AFU_ORTHOLOGUE AFUA_3G02880)-RELATED"/>
    <property type="match status" value="1"/>
</dbReference>
<dbReference type="GO" id="GO:0005975">
    <property type="term" value="P:carbohydrate metabolic process"/>
    <property type="evidence" value="ECO:0007669"/>
    <property type="project" value="InterPro"/>
</dbReference>
<dbReference type="RefSeq" id="WP_348268075.1">
    <property type="nucleotide sequence ID" value="NZ_CP121194.1"/>
</dbReference>
<evidence type="ECO:0008006" key="2">
    <source>
        <dbReference type="Google" id="ProtNLM"/>
    </source>
</evidence>
<sequence>MSTYTKDARIGTQMQYVRAYVAGSKLLAELGDAATPAKFAAHAKRVADAAIASYKNPKTQTYGSTWHLNTLAVLALGEESNHAIWDSVLAKVKQDSPTDEVVSPYFNTYVLDAMAKMGHREDALMWIRKYWGGMLAEGATSFWEAHDLRWQKANPHLGLQADGTTGYFISMAHGWSAGPTAWFQREVLGIKPTSSGFK</sequence>
<dbReference type="InterPro" id="IPR008928">
    <property type="entry name" value="6-hairpin_glycosidase_sf"/>
</dbReference>
<dbReference type="EMBL" id="CP121194">
    <property type="protein sequence ID" value="XBH10569.1"/>
    <property type="molecule type" value="Genomic_DNA"/>
</dbReference>
<dbReference type="Gene3D" id="2.60.420.10">
    <property type="entry name" value="Maltose phosphorylase, domain 3"/>
    <property type="match status" value="1"/>
</dbReference>
<protein>
    <recommendedName>
        <fullName evidence="2">Alpha-L-rhamnosidase six-hairpin glycosidase domain-containing protein</fullName>
    </recommendedName>
</protein>
<gene>
    <name evidence="1" type="ORF">P4G45_02245</name>
</gene>
<proteinExistence type="predicted"/>